<accession>A0A249VXT9</accession>
<keyword evidence="1" id="KW-0472">Membrane</keyword>
<keyword evidence="5" id="KW-1185">Reference proteome</keyword>
<protein>
    <submittedName>
        <fullName evidence="3">EamA/RhaT family transporter</fullName>
    </submittedName>
</protein>
<feature type="transmembrane region" description="Helical" evidence="1">
    <location>
        <begin position="36"/>
        <end position="58"/>
    </location>
</feature>
<name>A0A249VXT9_VIBPH</name>
<dbReference type="EMBL" id="CP023247">
    <property type="protein sequence ID" value="ASZ49320.1"/>
    <property type="molecule type" value="Genomic_DNA"/>
</dbReference>
<feature type="transmembrane region" description="Helical" evidence="1">
    <location>
        <begin position="70"/>
        <end position="92"/>
    </location>
</feature>
<evidence type="ECO:0000256" key="1">
    <source>
        <dbReference type="SAM" id="Phobius"/>
    </source>
</evidence>
<dbReference type="Proteomes" id="UP000191946">
    <property type="component" value="Unassembled WGS sequence"/>
</dbReference>
<dbReference type="PANTHER" id="PTHR22911">
    <property type="entry name" value="ACYL-MALONYL CONDENSING ENZYME-RELATED"/>
    <property type="match status" value="1"/>
</dbReference>
<gene>
    <name evidence="4" type="ORF">AKG60_15380</name>
    <name evidence="3" type="ORF">YA91_01540</name>
</gene>
<feature type="transmembrane region" description="Helical" evidence="1">
    <location>
        <begin position="98"/>
        <end position="116"/>
    </location>
</feature>
<dbReference type="GO" id="GO:0016020">
    <property type="term" value="C:membrane"/>
    <property type="evidence" value="ECO:0007669"/>
    <property type="project" value="InterPro"/>
</dbReference>
<feature type="domain" description="EamA" evidence="2">
    <location>
        <begin position="9"/>
        <end position="138"/>
    </location>
</feature>
<dbReference type="InterPro" id="IPR000620">
    <property type="entry name" value="EamA_dom"/>
</dbReference>
<evidence type="ECO:0000313" key="5">
    <source>
        <dbReference type="Proteomes" id="UP000191946"/>
    </source>
</evidence>
<dbReference type="Pfam" id="PF00892">
    <property type="entry name" value="EamA"/>
    <property type="match status" value="1"/>
</dbReference>
<feature type="transmembrane region" description="Helical" evidence="1">
    <location>
        <begin position="206"/>
        <end position="226"/>
    </location>
</feature>
<feature type="transmembrane region" description="Helical" evidence="1">
    <location>
        <begin position="145"/>
        <end position="164"/>
    </location>
</feature>
<reference evidence="3" key="2">
    <citation type="submission" date="2017-09" db="EMBL/GenBank/DDBJ databases">
        <authorList>
            <person name="Ehlers B."/>
            <person name="Leendertz F.H."/>
        </authorList>
    </citation>
    <scope>NUCLEOTIDE SEQUENCE</scope>
    <source>
        <strain evidence="3">MAVP-26</strain>
    </source>
</reference>
<evidence type="ECO:0000313" key="3">
    <source>
        <dbReference type="EMBL" id="ASZ49320.1"/>
    </source>
</evidence>
<feature type="transmembrane region" description="Helical" evidence="1">
    <location>
        <begin position="233"/>
        <end position="252"/>
    </location>
</feature>
<feature type="transmembrane region" description="Helical" evidence="1">
    <location>
        <begin position="176"/>
        <end position="194"/>
    </location>
</feature>
<dbReference type="RefSeq" id="WP_005498040.1">
    <property type="nucleotide sequence ID" value="NZ_CP023247.2"/>
</dbReference>
<reference evidence="4 5" key="1">
    <citation type="submission" date="2015-08" db="EMBL/GenBank/DDBJ databases">
        <title>Draft Genome Sequences of Vibrio parahaemolyticus Strains.</title>
        <authorList>
            <person name="Gonzalez-Escalona N."/>
            <person name="DePaola A."/>
        </authorList>
    </citation>
    <scope>NUCLEOTIDE SEQUENCE [LARGE SCALE GENOMIC DNA]</scope>
    <source>
        <strain evidence="4 5">CFSAN001621</strain>
    </source>
</reference>
<evidence type="ECO:0000259" key="2">
    <source>
        <dbReference type="Pfam" id="PF00892"/>
    </source>
</evidence>
<organism evidence="3">
    <name type="scientific">Vibrio parahaemolyticus</name>
    <dbReference type="NCBI Taxonomy" id="670"/>
    <lineage>
        <taxon>Bacteria</taxon>
        <taxon>Pseudomonadati</taxon>
        <taxon>Pseudomonadota</taxon>
        <taxon>Gammaproteobacteria</taxon>
        <taxon>Vibrionales</taxon>
        <taxon>Vibrionaceae</taxon>
        <taxon>Vibrio</taxon>
    </lineage>
</organism>
<evidence type="ECO:0000313" key="4">
    <source>
        <dbReference type="EMBL" id="OQJ99389.1"/>
    </source>
</evidence>
<keyword evidence="1" id="KW-0812">Transmembrane</keyword>
<sequence length="302" mass="33142">MKVTSVGAAMLLLIVGNLIAVLSDSLIKSVANEVPMFQFVFFRQISAVMFLLPVCLLAKQTNFMEGFKWHAVRAHVWLLGAVFMVMAISSLPLATANAIFYAAPLIMLPLAAIFFGEQLSKQSVAAAVMGFAGVLVIIRPDQIDWAAISAFVVALTLAINNLLIRKLPKNQSVMQTLLMTNLAGIPVALLLVLIEDQPWQWDAFPVAAGSSLFIMIYAATCVLAYRSIDSNKIASAEYSGLIGAVVVGFIWFSEIPDIFMAIGTVMIVVPLIWLSKRERRKQKEHAQLQAQKEHEQQVHIVS</sequence>
<dbReference type="EMBL" id="LHQV01000015">
    <property type="protein sequence ID" value="OQJ99389.1"/>
    <property type="molecule type" value="Genomic_DNA"/>
</dbReference>
<dbReference type="PANTHER" id="PTHR22911:SF103">
    <property type="entry name" value="BLR2811 PROTEIN"/>
    <property type="match status" value="1"/>
</dbReference>
<dbReference type="SUPFAM" id="SSF103481">
    <property type="entry name" value="Multidrug resistance efflux transporter EmrE"/>
    <property type="match status" value="2"/>
</dbReference>
<keyword evidence="1" id="KW-1133">Transmembrane helix</keyword>
<proteinExistence type="predicted"/>
<dbReference type="InterPro" id="IPR037185">
    <property type="entry name" value="EmrE-like"/>
</dbReference>
<feature type="transmembrane region" description="Helical" evidence="1">
    <location>
        <begin position="123"/>
        <end position="139"/>
    </location>
</feature>
<feature type="transmembrane region" description="Helical" evidence="1">
    <location>
        <begin position="258"/>
        <end position="275"/>
    </location>
</feature>
<dbReference type="AlphaFoldDB" id="A0A249VXT9"/>